<dbReference type="HAMAP" id="MF_00500">
    <property type="entry name" value="Ribosomal_bS20"/>
    <property type="match status" value="1"/>
</dbReference>
<dbReference type="Proteomes" id="UP000006811">
    <property type="component" value="Chromosome"/>
</dbReference>
<dbReference type="SUPFAM" id="SSF46992">
    <property type="entry name" value="Ribosomal protein S20"/>
    <property type="match status" value="1"/>
</dbReference>
<protein>
    <recommendedName>
        <fullName evidence="7 8">Small ribosomal subunit protein bS20</fullName>
    </recommendedName>
</protein>
<dbReference type="PANTHER" id="PTHR33398:SF1">
    <property type="entry name" value="SMALL RIBOSOMAL SUBUNIT PROTEIN BS20C"/>
    <property type="match status" value="1"/>
</dbReference>
<keyword evidence="11" id="KW-1185">Reference proteome</keyword>
<evidence type="ECO:0000256" key="9">
    <source>
        <dbReference type="SAM" id="MobiDB-lite"/>
    </source>
</evidence>
<accession>F7WZ39</accession>
<dbReference type="PANTHER" id="PTHR33398">
    <property type="entry name" value="30S RIBOSOMAL PROTEIN S20"/>
    <property type="match status" value="1"/>
</dbReference>
<comment type="similarity">
    <text evidence="2 8">Belongs to the bacterial ribosomal protein bS20 family.</text>
</comment>
<dbReference type="GO" id="GO:0003735">
    <property type="term" value="F:structural constituent of ribosome"/>
    <property type="evidence" value="ECO:0007669"/>
    <property type="project" value="InterPro"/>
</dbReference>
<dbReference type="AlphaFoldDB" id="F7WZ39"/>
<keyword evidence="4 8" id="KW-0694">RNA-binding</keyword>
<evidence type="ECO:0000256" key="7">
    <source>
        <dbReference type="ARBA" id="ARBA00035136"/>
    </source>
</evidence>
<keyword evidence="5 8" id="KW-0689">Ribosomal protein</keyword>
<proteinExistence type="inferred from homology"/>
<feature type="region of interest" description="Disordered" evidence="9">
    <location>
        <begin position="1"/>
        <end position="20"/>
    </location>
</feature>
<evidence type="ECO:0000256" key="2">
    <source>
        <dbReference type="ARBA" id="ARBA00007634"/>
    </source>
</evidence>
<sequence>MQGDNNNLANLKASKKDSLASKKRRIYNVSKRSMIKTFIKKVYFFIKEGNKKKALHAFSLMQPILDRHVAKGIIHINKASRHKSKLINCIKKII</sequence>
<dbReference type="GO" id="GO:0006412">
    <property type="term" value="P:translation"/>
    <property type="evidence" value="ECO:0007669"/>
    <property type="project" value="UniProtKB-UniRule"/>
</dbReference>
<keyword evidence="6 8" id="KW-0687">Ribonucleoprotein</keyword>
<dbReference type="GO" id="GO:0005829">
    <property type="term" value="C:cytosol"/>
    <property type="evidence" value="ECO:0007669"/>
    <property type="project" value="TreeGrafter"/>
</dbReference>
<comment type="function">
    <text evidence="1 8">Binds directly to 16S ribosomal RNA.</text>
</comment>
<evidence type="ECO:0000256" key="3">
    <source>
        <dbReference type="ARBA" id="ARBA00022730"/>
    </source>
</evidence>
<dbReference type="InterPro" id="IPR002583">
    <property type="entry name" value="Ribosomal_bS20"/>
</dbReference>
<dbReference type="STRING" id="261317.BCTU_098"/>
<evidence type="ECO:0000256" key="8">
    <source>
        <dbReference type="HAMAP-Rule" id="MF_00500"/>
    </source>
</evidence>
<dbReference type="GO" id="GO:0015935">
    <property type="term" value="C:small ribosomal subunit"/>
    <property type="evidence" value="ECO:0007669"/>
    <property type="project" value="TreeGrafter"/>
</dbReference>
<dbReference type="Gene3D" id="1.20.58.110">
    <property type="entry name" value="Ribosomal protein S20"/>
    <property type="match status" value="1"/>
</dbReference>
<dbReference type="Pfam" id="PF01649">
    <property type="entry name" value="Ribosomal_S20p"/>
    <property type="match status" value="1"/>
</dbReference>
<reference evidence="10 11" key="1">
    <citation type="journal article" date="2011" name="Appl. Environ. Microbiol.">
        <title>The genome of Buchnera aphidicola from the aphid Cinara tujafilina provides new clues about the evolutionary history of metabolic losses in bacterial endosymbionts.</title>
        <authorList>
            <person name="Lamelas A."/>
            <person name="Gosalbes M.J."/>
            <person name="Moya A."/>
            <person name="Latorre A."/>
        </authorList>
    </citation>
    <scope>NUCLEOTIDE SEQUENCE [LARGE SCALE GENOMIC DNA]</scope>
    <source>
        <strain evidence="11">Cinara tujafilina</strain>
    </source>
</reference>
<gene>
    <name evidence="8 10" type="primary">rpsT</name>
    <name evidence="10" type="ORF">BCTU_098</name>
</gene>
<evidence type="ECO:0000313" key="10">
    <source>
        <dbReference type="EMBL" id="AEH39689.1"/>
    </source>
</evidence>
<name>F7WZ39_9GAMM</name>
<evidence type="ECO:0000256" key="4">
    <source>
        <dbReference type="ARBA" id="ARBA00022884"/>
    </source>
</evidence>
<feature type="compositionally biased region" description="Low complexity" evidence="9">
    <location>
        <begin position="1"/>
        <end position="12"/>
    </location>
</feature>
<dbReference type="GO" id="GO:0070181">
    <property type="term" value="F:small ribosomal subunit rRNA binding"/>
    <property type="evidence" value="ECO:0007669"/>
    <property type="project" value="TreeGrafter"/>
</dbReference>
<evidence type="ECO:0000256" key="1">
    <source>
        <dbReference type="ARBA" id="ARBA00003134"/>
    </source>
</evidence>
<organism evidence="10 11">
    <name type="scientific">Buchnera aphidicola</name>
    <name type="common">Cinara tujafilina</name>
    <dbReference type="NCBI Taxonomy" id="261317"/>
    <lineage>
        <taxon>Bacteria</taxon>
        <taxon>Pseudomonadati</taxon>
        <taxon>Pseudomonadota</taxon>
        <taxon>Gammaproteobacteria</taxon>
        <taxon>Enterobacterales</taxon>
        <taxon>Erwiniaceae</taxon>
        <taxon>Buchnera</taxon>
    </lineage>
</organism>
<dbReference type="EMBL" id="CP001817">
    <property type="protein sequence ID" value="AEH39689.1"/>
    <property type="molecule type" value="Genomic_DNA"/>
</dbReference>
<keyword evidence="3 8" id="KW-0699">rRNA-binding</keyword>
<dbReference type="KEGG" id="baj:BCTU_098"/>
<dbReference type="eggNOG" id="COG0268">
    <property type="taxonomic scope" value="Bacteria"/>
</dbReference>
<evidence type="ECO:0000313" key="11">
    <source>
        <dbReference type="Proteomes" id="UP000006811"/>
    </source>
</evidence>
<evidence type="ECO:0000256" key="6">
    <source>
        <dbReference type="ARBA" id="ARBA00023274"/>
    </source>
</evidence>
<dbReference type="InterPro" id="IPR036510">
    <property type="entry name" value="Ribosomal_bS20_sf"/>
</dbReference>
<dbReference type="HOGENOM" id="CLU_160655_4_0_6"/>
<dbReference type="NCBIfam" id="TIGR00029">
    <property type="entry name" value="S20"/>
    <property type="match status" value="1"/>
</dbReference>
<evidence type="ECO:0000256" key="5">
    <source>
        <dbReference type="ARBA" id="ARBA00022980"/>
    </source>
</evidence>